<comment type="subcellular location">
    <subcellularLocation>
        <location evidence="1">Membrane</location>
        <topology evidence="1">Multi-pass membrane protein</topology>
    </subcellularLocation>
</comment>
<evidence type="ECO:0000256" key="5">
    <source>
        <dbReference type="SAM" id="Phobius"/>
    </source>
</evidence>
<dbReference type="GO" id="GO:0016020">
    <property type="term" value="C:membrane"/>
    <property type="evidence" value="ECO:0007669"/>
    <property type="project" value="UniProtKB-SubCell"/>
</dbReference>
<keyword evidence="7" id="KW-1185">Reference proteome</keyword>
<evidence type="ECO:0000313" key="6">
    <source>
        <dbReference type="EMBL" id="KAG9191013.1"/>
    </source>
</evidence>
<evidence type="ECO:0000256" key="1">
    <source>
        <dbReference type="ARBA" id="ARBA00004141"/>
    </source>
</evidence>
<dbReference type="Proteomes" id="UP001199106">
    <property type="component" value="Unassembled WGS sequence"/>
</dbReference>
<name>A0AAD4IAF0_9PLEO</name>
<evidence type="ECO:0000256" key="4">
    <source>
        <dbReference type="ARBA" id="ARBA00023136"/>
    </source>
</evidence>
<dbReference type="PANTHER" id="PTHR31465">
    <property type="entry name" value="PROTEIN RTA1-RELATED"/>
    <property type="match status" value="1"/>
</dbReference>
<dbReference type="InterPro" id="IPR007568">
    <property type="entry name" value="RTA1"/>
</dbReference>
<proteinExistence type="predicted"/>
<accession>A0AAD4IAF0</accession>
<evidence type="ECO:0000313" key="7">
    <source>
        <dbReference type="Proteomes" id="UP001199106"/>
    </source>
</evidence>
<evidence type="ECO:0000256" key="2">
    <source>
        <dbReference type="ARBA" id="ARBA00022692"/>
    </source>
</evidence>
<evidence type="ECO:0000256" key="3">
    <source>
        <dbReference type="ARBA" id="ARBA00022989"/>
    </source>
</evidence>
<sequence length="175" mass="19668">MASDSLIPRGQADFDLYRYTPSRTAGYALLVLFAIGGLAHLIMLIPLRSWFFIPFVLGCVSEAVGYYGRAWFSSDIRNGSPYLIQLMLILAAAPLLAATTYMTLGRLIRALDATHHAVLKPRWTTKIHVIIDVGSFRYMWALYGVSMLVVVRSIFRLAESVEKPESKVYQTEAYL</sequence>
<feature type="transmembrane region" description="Helical" evidence="5">
    <location>
        <begin position="82"/>
        <end position="104"/>
    </location>
</feature>
<keyword evidence="4 5" id="KW-0472">Membrane</keyword>
<keyword evidence="3 5" id="KW-1133">Transmembrane helix</keyword>
<dbReference type="Pfam" id="PF04479">
    <property type="entry name" value="RTA1"/>
    <property type="match status" value="1"/>
</dbReference>
<protein>
    <submittedName>
        <fullName evidence="6">Uncharacterized protein</fullName>
    </submittedName>
</protein>
<gene>
    <name evidence="6" type="ORF">G6011_09101</name>
</gene>
<feature type="transmembrane region" description="Helical" evidence="5">
    <location>
        <begin position="51"/>
        <end position="70"/>
    </location>
</feature>
<comment type="caution">
    <text evidence="6">The sequence shown here is derived from an EMBL/GenBank/DDBJ whole genome shotgun (WGS) entry which is preliminary data.</text>
</comment>
<dbReference type="EMBL" id="JAANER010000004">
    <property type="protein sequence ID" value="KAG9191013.1"/>
    <property type="molecule type" value="Genomic_DNA"/>
</dbReference>
<feature type="transmembrane region" description="Helical" evidence="5">
    <location>
        <begin position="25"/>
        <end position="45"/>
    </location>
</feature>
<keyword evidence="2 5" id="KW-0812">Transmembrane</keyword>
<dbReference type="AlphaFoldDB" id="A0AAD4IAF0"/>
<feature type="transmembrane region" description="Helical" evidence="5">
    <location>
        <begin position="138"/>
        <end position="155"/>
    </location>
</feature>
<dbReference type="PANTHER" id="PTHR31465:SF17">
    <property type="entry name" value="DOMAIN PROTEIN, PUTATIVE (AFU_ORTHOLOGUE AFUA_5G09900)-RELATED"/>
    <property type="match status" value="1"/>
</dbReference>
<reference evidence="6" key="1">
    <citation type="submission" date="2021-07" db="EMBL/GenBank/DDBJ databases">
        <title>Genome Resource of American Ginseng Black Spot Pathogen Alternaria panax.</title>
        <authorList>
            <person name="Qiu C."/>
            <person name="Wang W."/>
            <person name="Liu Z."/>
        </authorList>
    </citation>
    <scope>NUCLEOTIDE SEQUENCE</scope>
    <source>
        <strain evidence="6">BNCC115425</strain>
    </source>
</reference>
<organism evidence="6 7">
    <name type="scientific">Alternaria panax</name>
    <dbReference type="NCBI Taxonomy" id="48097"/>
    <lineage>
        <taxon>Eukaryota</taxon>
        <taxon>Fungi</taxon>
        <taxon>Dikarya</taxon>
        <taxon>Ascomycota</taxon>
        <taxon>Pezizomycotina</taxon>
        <taxon>Dothideomycetes</taxon>
        <taxon>Pleosporomycetidae</taxon>
        <taxon>Pleosporales</taxon>
        <taxon>Pleosporineae</taxon>
        <taxon>Pleosporaceae</taxon>
        <taxon>Alternaria</taxon>
        <taxon>Alternaria sect. Panax</taxon>
    </lineage>
</organism>